<evidence type="ECO:0000313" key="1">
    <source>
        <dbReference type="EMBL" id="GBN57586.1"/>
    </source>
</evidence>
<protein>
    <submittedName>
        <fullName evidence="1">Uncharacterized protein</fullName>
    </submittedName>
</protein>
<comment type="caution">
    <text evidence="1">The sequence shown here is derived from an EMBL/GenBank/DDBJ whole genome shotgun (WGS) entry which is preliminary data.</text>
</comment>
<organism evidence="1 2">
    <name type="scientific">Araneus ventricosus</name>
    <name type="common">Orbweaver spider</name>
    <name type="synonym">Epeira ventricosa</name>
    <dbReference type="NCBI Taxonomy" id="182803"/>
    <lineage>
        <taxon>Eukaryota</taxon>
        <taxon>Metazoa</taxon>
        <taxon>Ecdysozoa</taxon>
        <taxon>Arthropoda</taxon>
        <taxon>Chelicerata</taxon>
        <taxon>Arachnida</taxon>
        <taxon>Araneae</taxon>
        <taxon>Araneomorphae</taxon>
        <taxon>Entelegynae</taxon>
        <taxon>Araneoidea</taxon>
        <taxon>Araneidae</taxon>
        <taxon>Araneus</taxon>
    </lineage>
</organism>
<keyword evidence="2" id="KW-1185">Reference proteome</keyword>
<evidence type="ECO:0000313" key="2">
    <source>
        <dbReference type="Proteomes" id="UP000499080"/>
    </source>
</evidence>
<dbReference type="Proteomes" id="UP000499080">
    <property type="component" value="Unassembled WGS sequence"/>
</dbReference>
<accession>A0A4Y2Q5M6</accession>
<gene>
    <name evidence="1" type="ORF">AVEN_157580_1</name>
</gene>
<proteinExistence type="predicted"/>
<dbReference type="EMBL" id="BGPR01012770">
    <property type="protein sequence ID" value="GBN57586.1"/>
    <property type="molecule type" value="Genomic_DNA"/>
</dbReference>
<sequence length="95" mass="10450">MSLGGGGHFLFEKIIGYDKRDLLKGAWEIRELIQTPGLLIRQLPRGAAWCGVEVWRGVSAQVSSSSSDRGSKLRGPFQNSPRVASKWDVNIAKPN</sequence>
<name>A0A4Y2Q5M6_ARAVE</name>
<dbReference type="AlphaFoldDB" id="A0A4Y2Q5M6"/>
<reference evidence="1 2" key="1">
    <citation type="journal article" date="2019" name="Sci. Rep.">
        <title>Orb-weaving spider Araneus ventricosus genome elucidates the spidroin gene catalogue.</title>
        <authorList>
            <person name="Kono N."/>
            <person name="Nakamura H."/>
            <person name="Ohtoshi R."/>
            <person name="Moran D.A.P."/>
            <person name="Shinohara A."/>
            <person name="Yoshida Y."/>
            <person name="Fujiwara M."/>
            <person name="Mori M."/>
            <person name="Tomita M."/>
            <person name="Arakawa K."/>
        </authorList>
    </citation>
    <scope>NUCLEOTIDE SEQUENCE [LARGE SCALE GENOMIC DNA]</scope>
</reference>